<dbReference type="GO" id="GO:0005743">
    <property type="term" value="C:mitochondrial inner membrane"/>
    <property type="evidence" value="ECO:0007669"/>
    <property type="project" value="UniProtKB-SubCell"/>
</dbReference>
<dbReference type="GO" id="GO:0006850">
    <property type="term" value="P:pyruvate import into mitochondria"/>
    <property type="evidence" value="ECO:0007669"/>
    <property type="project" value="InterPro"/>
</dbReference>
<dbReference type="OrthoDB" id="1697690at2759"/>
<evidence type="ECO:0000256" key="1">
    <source>
        <dbReference type="ARBA" id="ARBA00004448"/>
    </source>
</evidence>
<keyword evidence="6" id="KW-1133">Transmembrane helix</keyword>
<dbReference type="AlphaFoldDB" id="A0A6A6PL47"/>
<keyword evidence="5 9" id="KW-0999">Mitochondrion inner membrane</keyword>
<comment type="similarity">
    <text evidence="2 9">Belongs to the mitochondrial pyruvate carrier (MPC) (TC 2.A.105) family.</text>
</comment>
<sequence>MAAAVKALNAKIRSNPALDYFCSTHFWGPASNFGIPIAAVMDTRKDPEIISGRMTCALLGYSSVFMRYSMAVTPKNYLLFAMHFVNFGAQSTQLYRFTDYWYMGGKDKSAANKAKEGLAGAEGALADIKDSAKGLADEAKKQVDKVTR</sequence>
<comment type="function">
    <text evidence="9">Mediates the uptake of pyruvate into mitochondria.</text>
</comment>
<dbReference type="GeneID" id="54472448"/>
<comment type="subcellular location">
    <subcellularLocation>
        <location evidence="1 9">Mitochondrion inner membrane</location>
        <topology evidence="1 9">Multi-pass membrane protein</topology>
    </subcellularLocation>
</comment>
<dbReference type="EMBL" id="MU001639">
    <property type="protein sequence ID" value="KAF2480526.1"/>
    <property type="molecule type" value="Genomic_DNA"/>
</dbReference>
<keyword evidence="4" id="KW-0812">Transmembrane</keyword>
<evidence type="ECO:0000256" key="8">
    <source>
        <dbReference type="ARBA" id="ARBA00023136"/>
    </source>
</evidence>
<dbReference type="PANTHER" id="PTHR14154">
    <property type="entry name" value="UPF0041 BRAIN PROTEIN 44-RELATED"/>
    <property type="match status" value="1"/>
</dbReference>
<keyword evidence="3 9" id="KW-0813">Transport</keyword>
<dbReference type="Proteomes" id="UP000799767">
    <property type="component" value="Unassembled WGS sequence"/>
</dbReference>
<dbReference type="RefSeq" id="XP_033587096.1">
    <property type="nucleotide sequence ID" value="XM_033731446.1"/>
</dbReference>
<accession>A0A6A6PL47</accession>
<evidence type="ECO:0000256" key="4">
    <source>
        <dbReference type="ARBA" id="ARBA00022692"/>
    </source>
</evidence>
<protein>
    <recommendedName>
        <fullName evidence="9">Mitochondrial pyruvate carrier</fullName>
    </recommendedName>
</protein>
<dbReference type="InterPro" id="IPR005336">
    <property type="entry name" value="MPC"/>
</dbReference>
<keyword evidence="11" id="KW-1185">Reference proteome</keyword>
<evidence type="ECO:0000313" key="11">
    <source>
        <dbReference type="Proteomes" id="UP000799767"/>
    </source>
</evidence>
<dbReference type="Pfam" id="PF03650">
    <property type="entry name" value="MPC"/>
    <property type="match status" value="1"/>
</dbReference>
<evidence type="ECO:0000313" key="10">
    <source>
        <dbReference type="EMBL" id="KAF2480526.1"/>
    </source>
</evidence>
<evidence type="ECO:0000256" key="6">
    <source>
        <dbReference type="ARBA" id="ARBA00022989"/>
    </source>
</evidence>
<evidence type="ECO:0000256" key="2">
    <source>
        <dbReference type="ARBA" id="ARBA00006416"/>
    </source>
</evidence>
<evidence type="ECO:0000256" key="5">
    <source>
        <dbReference type="ARBA" id="ARBA00022792"/>
    </source>
</evidence>
<keyword evidence="8" id="KW-0472">Membrane</keyword>
<keyword evidence="7 9" id="KW-0496">Mitochondrion</keyword>
<organism evidence="10 11">
    <name type="scientific">Neohortaea acidophila</name>
    <dbReference type="NCBI Taxonomy" id="245834"/>
    <lineage>
        <taxon>Eukaryota</taxon>
        <taxon>Fungi</taxon>
        <taxon>Dikarya</taxon>
        <taxon>Ascomycota</taxon>
        <taxon>Pezizomycotina</taxon>
        <taxon>Dothideomycetes</taxon>
        <taxon>Dothideomycetidae</taxon>
        <taxon>Mycosphaerellales</taxon>
        <taxon>Teratosphaeriaceae</taxon>
        <taxon>Neohortaea</taxon>
    </lineage>
</organism>
<gene>
    <name evidence="10" type="ORF">BDY17DRAFT_254606</name>
</gene>
<evidence type="ECO:0000256" key="7">
    <source>
        <dbReference type="ARBA" id="ARBA00023128"/>
    </source>
</evidence>
<evidence type="ECO:0000256" key="9">
    <source>
        <dbReference type="RuleBase" id="RU363100"/>
    </source>
</evidence>
<proteinExistence type="inferred from homology"/>
<evidence type="ECO:0000256" key="3">
    <source>
        <dbReference type="ARBA" id="ARBA00022448"/>
    </source>
</evidence>
<name>A0A6A6PL47_9PEZI</name>
<reference evidence="10" key="1">
    <citation type="journal article" date="2020" name="Stud. Mycol.">
        <title>101 Dothideomycetes genomes: a test case for predicting lifestyles and emergence of pathogens.</title>
        <authorList>
            <person name="Haridas S."/>
            <person name="Albert R."/>
            <person name="Binder M."/>
            <person name="Bloem J."/>
            <person name="Labutti K."/>
            <person name="Salamov A."/>
            <person name="Andreopoulos B."/>
            <person name="Baker S."/>
            <person name="Barry K."/>
            <person name="Bills G."/>
            <person name="Bluhm B."/>
            <person name="Cannon C."/>
            <person name="Castanera R."/>
            <person name="Culley D."/>
            <person name="Daum C."/>
            <person name="Ezra D."/>
            <person name="Gonzalez J."/>
            <person name="Henrissat B."/>
            <person name="Kuo A."/>
            <person name="Liang C."/>
            <person name="Lipzen A."/>
            <person name="Lutzoni F."/>
            <person name="Magnuson J."/>
            <person name="Mondo S."/>
            <person name="Nolan M."/>
            <person name="Ohm R."/>
            <person name="Pangilinan J."/>
            <person name="Park H.-J."/>
            <person name="Ramirez L."/>
            <person name="Alfaro M."/>
            <person name="Sun H."/>
            <person name="Tritt A."/>
            <person name="Yoshinaga Y."/>
            <person name="Zwiers L.-H."/>
            <person name="Turgeon B."/>
            <person name="Goodwin S."/>
            <person name="Spatafora J."/>
            <person name="Crous P."/>
            <person name="Grigoriev I."/>
        </authorList>
    </citation>
    <scope>NUCLEOTIDE SEQUENCE</scope>
    <source>
        <strain evidence="10">CBS 113389</strain>
    </source>
</reference>